<organism evidence="6 7">
    <name type="scientific">Rhizopus microsporus</name>
    <dbReference type="NCBI Taxonomy" id="58291"/>
    <lineage>
        <taxon>Eukaryota</taxon>
        <taxon>Fungi</taxon>
        <taxon>Fungi incertae sedis</taxon>
        <taxon>Mucoromycota</taxon>
        <taxon>Mucoromycotina</taxon>
        <taxon>Mucoromycetes</taxon>
        <taxon>Mucorales</taxon>
        <taxon>Mucorineae</taxon>
        <taxon>Rhizopodaceae</taxon>
        <taxon>Rhizopus</taxon>
    </lineage>
</organism>
<dbReference type="Proteomes" id="UP000242381">
    <property type="component" value="Unassembled WGS sequence"/>
</dbReference>
<evidence type="ECO:0000256" key="1">
    <source>
        <dbReference type="ARBA" id="ARBA00023125"/>
    </source>
</evidence>
<feature type="region of interest" description="Disordered" evidence="4">
    <location>
        <begin position="268"/>
        <end position="301"/>
    </location>
</feature>
<dbReference type="OMA" id="HTREIKF"/>
<dbReference type="Gene3D" id="1.10.10.10">
    <property type="entry name" value="Winged helix-like DNA-binding domain superfamily/Winged helix DNA-binding domain"/>
    <property type="match status" value="1"/>
</dbReference>
<evidence type="ECO:0000313" key="6">
    <source>
        <dbReference type="EMBL" id="ORE22907.1"/>
    </source>
</evidence>
<sequence>MSTNEKSQYKISQFSIIRELPGKDQEPRIPSQPSTHNNKKQKSSELRFKIEPIGVQPEDDDDLETCPSRTRPSWPRQINPWWKPADRHEKPPYSYATLIAHAILSSKDGRLTLSDIYKWISEAYPYYQRGVKGWQNSIRHNLSLNKKWFVKLDRRPTQAHPGKGGYWTLQPMTEKLFVENLSQAGGHSRRHHDIGTYTSLSTKSRSSAGEEEYYPECPNIHITRPEDYEVKKTKSTLSAPRMRNMTQETHPSEAPKTDPKSFVIRFNSEGTAANQKRGKKNTKRAMEDADSEIPTKRRKSTTTITNADTITASETCYPEGWCNKELVQNGILQDFWMHEPDQSRDMLLTSSYNPFCYDPETQNILNGLQAPVDGSNTNATNVVSSHPDMKTIDLQFNSLQKNIHYPDSFSLDQFNDPSSNLYIADLNTYNIDQYLDFSLDDKQPSDLLKDEDSFTTMNCYWPDQTEAAVNGCFDYC</sequence>
<dbReference type="EMBL" id="KV921262">
    <property type="protein sequence ID" value="ORE22907.1"/>
    <property type="molecule type" value="Genomic_DNA"/>
</dbReference>
<keyword evidence="2 3" id="KW-0539">Nucleus</keyword>
<dbReference type="AlphaFoldDB" id="A0A1X0SFE0"/>
<accession>A0A1X0SFE0</accession>
<dbReference type="InterPro" id="IPR050211">
    <property type="entry name" value="FOX_domain-containing"/>
</dbReference>
<feature type="region of interest" description="Disordered" evidence="4">
    <location>
        <begin position="1"/>
        <end position="71"/>
    </location>
</feature>
<dbReference type="SUPFAM" id="SSF46785">
    <property type="entry name" value="Winged helix' DNA-binding domain"/>
    <property type="match status" value="1"/>
</dbReference>
<dbReference type="FunFam" id="1.10.10.10:FF:000135">
    <property type="entry name" value="forkhead box protein G1"/>
    <property type="match status" value="1"/>
</dbReference>
<dbReference type="InterPro" id="IPR030456">
    <property type="entry name" value="TF_fork_head_CS_2"/>
</dbReference>
<dbReference type="GO" id="GO:0000978">
    <property type="term" value="F:RNA polymerase II cis-regulatory region sequence-specific DNA binding"/>
    <property type="evidence" value="ECO:0007669"/>
    <property type="project" value="TreeGrafter"/>
</dbReference>
<dbReference type="PROSITE" id="PS00658">
    <property type="entry name" value="FORK_HEAD_2"/>
    <property type="match status" value="1"/>
</dbReference>
<evidence type="ECO:0000259" key="5">
    <source>
        <dbReference type="PROSITE" id="PS50039"/>
    </source>
</evidence>
<dbReference type="InterPro" id="IPR001766">
    <property type="entry name" value="Fork_head_dom"/>
</dbReference>
<evidence type="ECO:0000256" key="3">
    <source>
        <dbReference type="PROSITE-ProRule" id="PRU00089"/>
    </source>
</evidence>
<feature type="domain" description="Fork-head" evidence="5">
    <location>
        <begin position="90"/>
        <end position="192"/>
    </location>
</feature>
<proteinExistence type="predicted"/>
<dbReference type="PANTHER" id="PTHR11829:SF343">
    <property type="entry name" value="FORK-HEAD DOMAIN-CONTAINING PROTEIN"/>
    <property type="match status" value="1"/>
</dbReference>
<dbReference type="PRINTS" id="PR00053">
    <property type="entry name" value="FORKHEAD"/>
</dbReference>
<dbReference type="PROSITE" id="PS00657">
    <property type="entry name" value="FORK_HEAD_1"/>
    <property type="match status" value="1"/>
</dbReference>
<evidence type="ECO:0000256" key="4">
    <source>
        <dbReference type="SAM" id="MobiDB-lite"/>
    </source>
</evidence>
<dbReference type="PROSITE" id="PS50039">
    <property type="entry name" value="FORK_HEAD_3"/>
    <property type="match status" value="1"/>
</dbReference>
<dbReference type="SMART" id="SM00339">
    <property type="entry name" value="FH"/>
    <property type="match status" value="1"/>
</dbReference>
<dbReference type="CDD" id="cd00059">
    <property type="entry name" value="FH_FOX"/>
    <property type="match status" value="1"/>
</dbReference>
<dbReference type="InterPro" id="IPR018122">
    <property type="entry name" value="TF_fork_head_CS_1"/>
</dbReference>
<evidence type="ECO:0000256" key="2">
    <source>
        <dbReference type="ARBA" id="ARBA00023242"/>
    </source>
</evidence>
<dbReference type="InterPro" id="IPR036390">
    <property type="entry name" value="WH_DNA-bd_sf"/>
</dbReference>
<dbReference type="GO" id="GO:0005634">
    <property type="term" value="C:nucleus"/>
    <property type="evidence" value="ECO:0007669"/>
    <property type="project" value="UniProtKB-SubCell"/>
</dbReference>
<dbReference type="GO" id="GO:0000981">
    <property type="term" value="F:DNA-binding transcription factor activity, RNA polymerase II-specific"/>
    <property type="evidence" value="ECO:0007669"/>
    <property type="project" value="TreeGrafter"/>
</dbReference>
<dbReference type="PANTHER" id="PTHR11829">
    <property type="entry name" value="FORKHEAD BOX PROTEIN"/>
    <property type="match status" value="1"/>
</dbReference>
<comment type="subcellular location">
    <subcellularLocation>
        <location evidence="3">Nucleus</location>
    </subcellularLocation>
</comment>
<reference evidence="6 7" key="1">
    <citation type="journal article" date="2016" name="Proc. Natl. Acad. Sci. U.S.A.">
        <title>Lipid metabolic changes in an early divergent fungus govern the establishment of a mutualistic symbiosis with endobacteria.</title>
        <authorList>
            <person name="Lastovetsky O.A."/>
            <person name="Gaspar M.L."/>
            <person name="Mondo S.J."/>
            <person name="LaButti K.M."/>
            <person name="Sandor L."/>
            <person name="Grigoriev I.V."/>
            <person name="Henry S.A."/>
            <person name="Pawlowska T.E."/>
        </authorList>
    </citation>
    <scope>NUCLEOTIDE SEQUENCE [LARGE SCALE GENOMIC DNA]</scope>
    <source>
        <strain evidence="6 7">ATCC 11559</strain>
    </source>
</reference>
<keyword evidence="1 3" id="KW-0238">DNA-binding</keyword>
<dbReference type="VEuPathDB" id="FungiDB:BCV72DRAFT_257475"/>
<evidence type="ECO:0000313" key="7">
    <source>
        <dbReference type="Proteomes" id="UP000242381"/>
    </source>
</evidence>
<dbReference type="Pfam" id="PF00250">
    <property type="entry name" value="Forkhead"/>
    <property type="match status" value="1"/>
</dbReference>
<gene>
    <name evidence="6" type="ORF">BCV71DRAFT_224231</name>
</gene>
<feature type="DNA-binding region" description="Fork-head" evidence="3">
    <location>
        <begin position="90"/>
        <end position="192"/>
    </location>
</feature>
<name>A0A1X0SFE0_RHIZD</name>
<dbReference type="InterPro" id="IPR036388">
    <property type="entry name" value="WH-like_DNA-bd_sf"/>
</dbReference>
<protein>
    <recommendedName>
        <fullName evidence="5">Fork-head domain-containing protein</fullName>
    </recommendedName>
</protein>
<feature type="compositionally biased region" description="Polar residues" evidence="4">
    <location>
        <begin position="1"/>
        <end position="15"/>
    </location>
</feature>